<dbReference type="FunFam" id="1.10.240.10:FF:000001">
    <property type="entry name" value="Tyrosine--tRNA ligase"/>
    <property type="match status" value="1"/>
</dbReference>
<dbReference type="PANTHER" id="PTHR11766">
    <property type="entry name" value="TYROSYL-TRNA SYNTHETASE"/>
    <property type="match status" value="1"/>
</dbReference>
<dbReference type="SUPFAM" id="SSF52374">
    <property type="entry name" value="Nucleotidylyl transferase"/>
    <property type="match status" value="1"/>
</dbReference>
<feature type="binding site" evidence="8">
    <location>
        <position position="77"/>
    </location>
    <ligand>
        <name>L-tyrosine</name>
        <dbReference type="ChEBI" id="CHEBI:58315"/>
    </ligand>
</feature>
<dbReference type="NCBIfam" id="TIGR00234">
    <property type="entry name" value="tyrS"/>
    <property type="match status" value="1"/>
</dbReference>
<feature type="binding site" evidence="8">
    <location>
        <position position="275"/>
    </location>
    <ligand>
        <name>ATP</name>
        <dbReference type="ChEBI" id="CHEBI:30616"/>
    </ligand>
</feature>
<dbReference type="InterPro" id="IPR036986">
    <property type="entry name" value="S4_RNA-bd_sf"/>
</dbReference>
<dbReference type="InterPro" id="IPR054608">
    <property type="entry name" value="SYY-like_C"/>
</dbReference>
<dbReference type="PANTHER" id="PTHR11766:SF0">
    <property type="entry name" value="TYROSINE--TRNA LIGASE, MITOCHONDRIAL"/>
    <property type="match status" value="1"/>
</dbReference>
<proteinExistence type="inferred from homology"/>
<evidence type="ECO:0000313" key="12">
    <source>
        <dbReference type="Proteomes" id="UP000004946"/>
    </source>
</evidence>
<dbReference type="Gene3D" id="3.40.50.620">
    <property type="entry name" value="HUPs"/>
    <property type="match status" value="1"/>
</dbReference>
<feature type="domain" description="RNA-binding S4" evidence="10">
    <location>
        <begin position="405"/>
        <end position="467"/>
    </location>
</feature>
<comment type="subcellular location">
    <subcellularLocation>
        <location evidence="8">Cytoplasm</location>
    </subcellularLocation>
</comment>
<comment type="similarity">
    <text evidence="8">Belongs to the class-I aminoacyl-tRNA synthetase family. TyrS type 1 subfamily.</text>
</comment>
<dbReference type="AlphaFoldDB" id="E6K023"/>
<dbReference type="InterPro" id="IPR024107">
    <property type="entry name" value="Tyr-tRNA-ligase_bac_1"/>
</dbReference>
<keyword evidence="3 8" id="KW-0067">ATP-binding</keyword>
<protein>
    <recommendedName>
        <fullName evidence="8">Tyrosine--tRNA ligase</fullName>
        <ecNumber evidence="8">6.1.1.1</ecNumber>
    </recommendedName>
    <alternativeName>
        <fullName evidence="8">Tyrosyl-tRNA synthetase</fullName>
        <shortName evidence="8">TyrRS</shortName>
    </alternativeName>
</protein>
<dbReference type="Gene3D" id="3.10.290.10">
    <property type="entry name" value="RNA-binding S4 domain"/>
    <property type="match status" value="1"/>
</dbReference>
<dbReference type="SMART" id="SM00363">
    <property type="entry name" value="S4"/>
    <property type="match status" value="1"/>
</dbReference>
<keyword evidence="8" id="KW-0963">Cytoplasm</keyword>
<dbReference type="EMBL" id="AEON01000001">
    <property type="protein sequence ID" value="EFT84135.1"/>
    <property type="molecule type" value="Genomic_DNA"/>
</dbReference>
<dbReference type="SUPFAM" id="SSF55174">
    <property type="entry name" value="Alpha-L RNA-binding motif"/>
    <property type="match status" value="1"/>
</dbReference>
<evidence type="ECO:0000313" key="11">
    <source>
        <dbReference type="EMBL" id="EFT84135.1"/>
    </source>
</evidence>
<evidence type="ECO:0000256" key="6">
    <source>
        <dbReference type="ARBA" id="ARBA00023146"/>
    </source>
</evidence>
<feature type="binding site" evidence="8">
    <location>
        <position position="216"/>
    </location>
    <ligand>
        <name>L-tyrosine</name>
        <dbReference type="ChEBI" id="CHEBI:58315"/>
    </ligand>
</feature>
<dbReference type="InterPro" id="IPR002942">
    <property type="entry name" value="S4_RNA-bd"/>
</dbReference>
<evidence type="ECO:0000256" key="3">
    <source>
        <dbReference type="ARBA" id="ARBA00022840"/>
    </source>
</evidence>
<evidence type="ECO:0000256" key="2">
    <source>
        <dbReference type="ARBA" id="ARBA00022741"/>
    </source>
</evidence>
<dbReference type="PRINTS" id="PR01040">
    <property type="entry name" value="TRNASYNTHTYR"/>
</dbReference>
<dbReference type="GO" id="GO:0003723">
    <property type="term" value="F:RNA binding"/>
    <property type="evidence" value="ECO:0007669"/>
    <property type="project" value="UniProtKB-KW"/>
</dbReference>
<dbReference type="GO" id="GO:0005524">
    <property type="term" value="F:ATP binding"/>
    <property type="evidence" value="ECO:0007669"/>
    <property type="project" value="UniProtKB-UniRule"/>
</dbReference>
<dbReference type="eggNOG" id="COG0162">
    <property type="taxonomic scope" value="Bacteria"/>
</dbReference>
<reference evidence="11 12" key="1">
    <citation type="submission" date="2010-12" db="EMBL/GenBank/DDBJ databases">
        <authorList>
            <person name="Muzny D."/>
            <person name="Qin X."/>
            <person name="Buhay C."/>
            <person name="Dugan-Rocha S."/>
            <person name="Ding Y."/>
            <person name="Chen G."/>
            <person name="Hawes A."/>
            <person name="Holder M."/>
            <person name="Jhangiani S."/>
            <person name="Johnson A."/>
            <person name="Khan Z."/>
            <person name="Li Z."/>
            <person name="Liu W."/>
            <person name="Liu X."/>
            <person name="Perez L."/>
            <person name="Shen H."/>
            <person name="Wang Q."/>
            <person name="Watt J."/>
            <person name="Xi L."/>
            <person name="Xin Y."/>
            <person name="Zhou J."/>
            <person name="Deng J."/>
            <person name="Jiang H."/>
            <person name="Liu Y."/>
            <person name="Qu J."/>
            <person name="Song X.-Z."/>
            <person name="Zhang L."/>
            <person name="Villasana D."/>
            <person name="Johnson A."/>
            <person name="Liu J."/>
            <person name="Liyanage D."/>
            <person name="Lorensuhewa L."/>
            <person name="Robinson T."/>
            <person name="Song A."/>
            <person name="Song B.-B."/>
            <person name="Dinh H."/>
            <person name="Thornton R."/>
            <person name="Coyle M."/>
            <person name="Francisco L."/>
            <person name="Jackson L."/>
            <person name="Javaid M."/>
            <person name="Korchina V."/>
            <person name="Kovar C."/>
            <person name="Mata R."/>
            <person name="Mathew T."/>
            <person name="Ngo R."/>
            <person name="Nguyen L."/>
            <person name="Nguyen N."/>
            <person name="Okwuonu G."/>
            <person name="Ongeri F."/>
            <person name="Pham C."/>
            <person name="Simmons D."/>
            <person name="Wilczek-Boney K."/>
            <person name="Hale W."/>
            <person name="Jakkamsetti A."/>
            <person name="Pham P."/>
            <person name="Ruth R."/>
            <person name="San Lucas F."/>
            <person name="Warren J."/>
            <person name="Zhang J."/>
            <person name="Zhao Z."/>
            <person name="Zhou C."/>
            <person name="Zhu D."/>
            <person name="Lee S."/>
            <person name="Bess C."/>
            <person name="Blankenburg K."/>
            <person name="Forbes L."/>
            <person name="Fu Q."/>
            <person name="Gubbala S."/>
            <person name="Hirani K."/>
            <person name="Jayaseelan J.C."/>
            <person name="Lara F."/>
            <person name="Munidasa M."/>
            <person name="Palculict T."/>
            <person name="Patil S."/>
            <person name="Pu L.-L."/>
            <person name="Saada N."/>
            <person name="Tang L."/>
            <person name="Weissenberger G."/>
            <person name="Zhu Y."/>
            <person name="Hemphill L."/>
            <person name="Shang Y."/>
            <person name="Youmans B."/>
            <person name="Ayvaz T."/>
            <person name="Ross M."/>
            <person name="Santibanez J."/>
            <person name="Aqrawi P."/>
            <person name="Gross S."/>
            <person name="Joshi V."/>
            <person name="Fowler G."/>
            <person name="Nazareth L."/>
            <person name="Reid J."/>
            <person name="Worley K."/>
            <person name="Petrosino J."/>
            <person name="Highlander S."/>
            <person name="Gibbs R."/>
        </authorList>
    </citation>
    <scope>NUCLEOTIDE SEQUENCE [LARGE SCALE GENOMIC DNA]</scope>
    <source>
        <strain evidence="11 12">DSM 10105</strain>
    </source>
</reference>
<evidence type="ECO:0000256" key="1">
    <source>
        <dbReference type="ARBA" id="ARBA00022598"/>
    </source>
</evidence>
<evidence type="ECO:0000256" key="4">
    <source>
        <dbReference type="ARBA" id="ARBA00022884"/>
    </source>
</evidence>
<keyword evidence="4 9" id="KW-0694">RNA-binding</keyword>
<name>E6K023_PARDN</name>
<dbReference type="GO" id="GO:0005829">
    <property type="term" value="C:cytosol"/>
    <property type="evidence" value="ECO:0007669"/>
    <property type="project" value="TreeGrafter"/>
</dbReference>
<evidence type="ECO:0000256" key="5">
    <source>
        <dbReference type="ARBA" id="ARBA00022917"/>
    </source>
</evidence>
<dbReference type="HAMAP" id="MF_02006">
    <property type="entry name" value="Tyr_tRNA_synth_type1"/>
    <property type="match status" value="1"/>
</dbReference>
<comment type="function">
    <text evidence="8">Catalyzes the attachment of tyrosine to tRNA(Tyr) in a two-step reaction: tyrosine is first activated by ATP to form Tyr-AMP and then transferred to the acceptor end of tRNA(Tyr).</text>
</comment>
<dbReference type="InterPro" id="IPR014729">
    <property type="entry name" value="Rossmann-like_a/b/a_fold"/>
</dbReference>
<keyword evidence="6 8" id="KW-0030">Aminoacyl-tRNA synthetase</keyword>
<accession>E6K023</accession>
<evidence type="ECO:0000256" key="9">
    <source>
        <dbReference type="PROSITE-ProRule" id="PRU00182"/>
    </source>
</evidence>
<evidence type="ECO:0000256" key="8">
    <source>
        <dbReference type="HAMAP-Rule" id="MF_02006"/>
    </source>
</evidence>
<evidence type="ECO:0000256" key="7">
    <source>
        <dbReference type="ARBA" id="ARBA00048248"/>
    </source>
</evidence>
<dbReference type="GO" id="GO:0006437">
    <property type="term" value="P:tyrosyl-tRNA aminoacylation"/>
    <property type="evidence" value="ECO:0007669"/>
    <property type="project" value="UniProtKB-UniRule"/>
</dbReference>
<dbReference type="InterPro" id="IPR001412">
    <property type="entry name" value="aa-tRNA-synth_I_CS"/>
</dbReference>
<dbReference type="GO" id="GO:0004831">
    <property type="term" value="F:tyrosine-tRNA ligase activity"/>
    <property type="evidence" value="ECO:0007669"/>
    <property type="project" value="UniProtKB-UniRule"/>
</dbReference>
<dbReference type="PROSITE" id="PS50889">
    <property type="entry name" value="S4"/>
    <property type="match status" value="1"/>
</dbReference>
<keyword evidence="1 8" id="KW-0436">Ligase</keyword>
<dbReference type="Proteomes" id="UP000004946">
    <property type="component" value="Chromosome"/>
</dbReference>
<dbReference type="PROSITE" id="PS00178">
    <property type="entry name" value="AA_TRNA_LIGASE_I"/>
    <property type="match status" value="1"/>
</dbReference>
<dbReference type="InterPro" id="IPR002307">
    <property type="entry name" value="Tyr-tRNA-ligase"/>
</dbReference>
<keyword evidence="2 8" id="KW-0547">Nucleotide-binding</keyword>
<comment type="subunit">
    <text evidence="8">Homodimer.</text>
</comment>
<dbReference type="InterPro" id="IPR002305">
    <property type="entry name" value="aa-tRNA-synth_Ic"/>
</dbReference>
<comment type="caution">
    <text evidence="11">The sequence shown here is derived from an EMBL/GenBank/DDBJ whole genome shotgun (WGS) entry which is preliminary data.</text>
</comment>
<dbReference type="Pfam" id="PF22421">
    <property type="entry name" value="SYY_C-terminal"/>
    <property type="match status" value="1"/>
</dbReference>
<dbReference type="Pfam" id="PF00579">
    <property type="entry name" value="tRNA-synt_1b"/>
    <property type="match status" value="1"/>
</dbReference>
<feature type="short sequence motif" description="'HIGH' region" evidence="8">
    <location>
        <begin position="82"/>
        <end position="91"/>
    </location>
</feature>
<organism evidence="11 12">
    <name type="scientific">Parascardovia denticolens DSM 10105 = JCM 12538</name>
    <dbReference type="NCBI Taxonomy" id="864564"/>
    <lineage>
        <taxon>Bacteria</taxon>
        <taxon>Bacillati</taxon>
        <taxon>Actinomycetota</taxon>
        <taxon>Actinomycetes</taxon>
        <taxon>Bifidobacteriales</taxon>
        <taxon>Bifidobacteriaceae</taxon>
        <taxon>Parascardovia</taxon>
    </lineage>
</organism>
<dbReference type="EC" id="6.1.1.1" evidence="8"/>
<comment type="catalytic activity">
    <reaction evidence="7 8">
        <text>tRNA(Tyr) + L-tyrosine + ATP = L-tyrosyl-tRNA(Tyr) + AMP + diphosphate + H(+)</text>
        <dbReference type="Rhea" id="RHEA:10220"/>
        <dbReference type="Rhea" id="RHEA-COMP:9706"/>
        <dbReference type="Rhea" id="RHEA-COMP:9707"/>
        <dbReference type="ChEBI" id="CHEBI:15378"/>
        <dbReference type="ChEBI" id="CHEBI:30616"/>
        <dbReference type="ChEBI" id="CHEBI:33019"/>
        <dbReference type="ChEBI" id="CHEBI:58315"/>
        <dbReference type="ChEBI" id="CHEBI:78442"/>
        <dbReference type="ChEBI" id="CHEBI:78536"/>
        <dbReference type="ChEBI" id="CHEBI:456215"/>
        <dbReference type="EC" id="6.1.1.1"/>
    </reaction>
</comment>
<dbReference type="HOGENOM" id="CLU_024003_0_3_11"/>
<dbReference type="InterPro" id="IPR024088">
    <property type="entry name" value="Tyr-tRNA-ligase_bac-type"/>
</dbReference>
<gene>
    <name evidence="8 11" type="primary">tyrS</name>
    <name evidence="11" type="ORF">HMPREF0620_1140</name>
</gene>
<keyword evidence="5 8" id="KW-0648">Protein biosynthesis</keyword>
<feature type="short sequence motif" description="'KMSKS' region" evidence="8">
    <location>
        <begin position="272"/>
        <end position="276"/>
    </location>
</feature>
<feature type="binding site" evidence="8">
    <location>
        <position position="212"/>
    </location>
    <ligand>
        <name>L-tyrosine</name>
        <dbReference type="ChEBI" id="CHEBI:58315"/>
    </ligand>
</feature>
<sequence length="471" mass="52203">MLVPANEKCLLENGLCWLVIRGIHTEWRLAAMVQVRSFKDAGFDSVLDEIEWRGLVNQSTDRERLAAALNGDPITFYAGFDPTAASLHIGNLVQLLLMRHLQEAGHHPIAVIGGATGLIGDPRQSGERVLNPKDVVSQWSQRLKAQVDRFLDAGGGNPVRFVNNLDWTESMSVIDFLRDVGKNFRLGTMLAKDVVARRLDSEEGISFTEFSYQVLQGNDYLHLFDEYGVTLQTGGADQWGNLTSGLDLIRKVRGTAVNVMTTPIITDSQGKKFGKSEGGAIWLDPTMLSPYRLYQFWFNQPDDQVVKLLKYFTFLPKEEIKRLASQVETNPGAREAQKVLAWEVTSFVHGDEAAQAAIDAAAALFGRGDVTLESIDEQTLESALDGIKVADDKGQRVFAPAQVGERVMEASVKAGLFKSLSEARKAITSGGLYLNNQRVTDINQELKEEDFLHHRFALIRRGKRTLGVVEA</sequence>
<evidence type="ECO:0000259" key="10">
    <source>
        <dbReference type="SMART" id="SM00363"/>
    </source>
</evidence>
<keyword evidence="12" id="KW-1185">Reference proteome</keyword>
<dbReference type="CDD" id="cd00805">
    <property type="entry name" value="TyrRS_core"/>
    <property type="match status" value="1"/>
</dbReference>
<dbReference type="Gene3D" id="1.10.240.10">
    <property type="entry name" value="Tyrosyl-Transfer RNA Synthetase"/>
    <property type="match status" value="1"/>
</dbReference>